<dbReference type="KEGG" id="sla:SERLADRAFT_397647"/>
<organism>
    <name type="scientific">Serpula lacrymans var. lacrymans (strain S7.9)</name>
    <name type="common">Dry rot fungus</name>
    <dbReference type="NCBI Taxonomy" id="578457"/>
    <lineage>
        <taxon>Eukaryota</taxon>
        <taxon>Fungi</taxon>
        <taxon>Dikarya</taxon>
        <taxon>Basidiomycota</taxon>
        <taxon>Agaricomycotina</taxon>
        <taxon>Agaricomycetes</taxon>
        <taxon>Agaricomycetidae</taxon>
        <taxon>Boletales</taxon>
        <taxon>Coniophorineae</taxon>
        <taxon>Serpulaceae</taxon>
        <taxon>Serpula</taxon>
    </lineage>
</organism>
<dbReference type="Proteomes" id="UP000008064">
    <property type="component" value="Unassembled WGS sequence"/>
</dbReference>
<sequence length="50" mass="5640">DRETRLKVVAGILLHRVHAVGKPMRRLPNLEAPKTYKRSGLSSMISVDEL</sequence>
<dbReference type="RefSeq" id="XP_007321795.1">
    <property type="nucleotide sequence ID" value="XM_007321733.1"/>
</dbReference>
<dbReference type="OrthoDB" id="2668396at2759"/>
<name>F8P5X2_SERL9</name>
<dbReference type="AlphaFoldDB" id="F8P5X2"/>
<dbReference type="GeneID" id="18811839"/>
<reference evidence="1" key="1">
    <citation type="submission" date="2011-04" db="EMBL/GenBank/DDBJ databases">
        <title>Evolution of plant cell wall degrading machinery underlies the functional diversity of forest fungi.</title>
        <authorList>
            <consortium name="US DOE Joint Genome Institute (JGI-PGF)"/>
            <person name="Eastwood D.C."/>
            <person name="Floudas D."/>
            <person name="Binder M."/>
            <person name="Majcherczyk A."/>
            <person name="Schneider P."/>
            <person name="Aerts A."/>
            <person name="Asiegbu F.O."/>
            <person name="Baker S.E."/>
            <person name="Barry K."/>
            <person name="Bendiksby M."/>
            <person name="Blumentritt M."/>
            <person name="Coutinho P.M."/>
            <person name="Cullen D."/>
            <person name="Cullen D."/>
            <person name="Gathman A."/>
            <person name="Goodell B."/>
            <person name="Henrissat B."/>
            <person name="Ihrmark K."/>
            <person name="Kauserud H."/>
            <person name="Kohler A."/>
            <person name="LaButti K."/>
            <person name="Lapidus A."/>
            <person name="Lavin J.L."/>
            <person name="Lee Y.-H."/>
            <person name="Lindquist E."/>
            <person name="Lilly W."/>
            <person name="Lucas S."/>
            <person name="Morin E."/>
            <person name="Murat C."/>
            <person name="Oguiza J.A."/>
            <person name="Park J."/>
            <person name="Pisabarro A.G."/>
            <person name="Riley R."/>
            <person name="Rosling A."/>
            <person name="Salamov A."/>
            <person name="Schmidt O."/>
            <person name="Schmutz J."/>
            <person name="Skrede I."/>
            <person name="Stenlid J."/>
            <person name="Wiebenga A."/>
            <person name="Xie X."/>
            <person name="Kues U."/>
            <person name="Hibbett D.S."/>
            <person name="Hoffmeister D."/>
            <person name="Hogberg N."/>
            <person name="Martin F."/>
            <person name="Grigoriev I.V."/>
            <person name="Watkinson S.C."/>
        </authorList>
    </citation>
    <scope>NUCLEOTIDE SEQUENCE</scope>
    <source>
        <strain evidence="1">S7.9</strain>
    </source>
</reference>
<proteinExistence type="predicted"/>
<dbReference type="HOGENOM" id="CLU_3129913_0_0_1"/>
<gene>
    <name evidence="1" type="ORF">SERLADRAFT_397647</name>
</gene>
<accession>F8P5X2</accession>
<evidence type="ECO:0000313" key="1">
    <source>
        <dbReference type="EMBL" id="EGO22009.1"/>
    </source>
</evidence>
<feature type="non-terminal residue" evidence="1">
    <location>
        <position position="1"/>
    </location>
</feature>
<dbReference type="EMBL" id="GL945438">
    <property type="protein sequence ID" value="EGO22009.1"/>
    <property type="molecule type" value="Genomic_DNA"/>
</dbReference>
<protein>
    <submittedName>
        <fullName evidence="1">Uncharacterized protein</fullName>
    </submittedName>
</protein>